<dbReference type="InterPro" id="IPR017998">
    <property type="entry name" value="Chaperone_TCP-1"/>
</dbReference>
<accession>Q9AW35</accession>
<dbReference type="GO" id="GO:0000428">
    <property type="term" value="C:DNA-directed RNA polymerase complex"/>
    <property type="evidence" value="ECO:0007669"/>
    <property type="project" value="UniProtKB-KW"/>
</dbReference>
<evidence type="ECO:0000256" key="1">
    <source>
        <dbReference type="ARBA" id="ARBA00008020"/>
    </source>
</evidence>
<dbReference type="InterPro" id="IPR027410">
    <property type="entry name" value="TCP-1-like_intermed_sf"/>
</dbReference>
<dbReference type="SUPFAM" id="SSF54849">
    <property type="entry name" value="GroEL-intermediate domain like"/>
    <property type="match status" value="1"/>
</dbReference>
<keyword evidence="2 5" id="KW-0547">Nucleotide-binding</keyword>
<dbReference type="GeneID" id="857550"/>
<dbReference type="PIR" id="G90109">
    <property type="entry name" value="G90109"/>
</dbReference>
<dbReference type="InterPro" id="IPR002423">
    <property type="entry name" value="Cpn60/GroEL/TCP-1"/>
</dbReference>
<keyword evidence="3 5" id="KW-0067">ATP-binding</keyword>
<evidence type="ECO:0000256" key="4">
    <source>
        <dbReference type="ARBA" id="ARBA00023186"/>
    </source>
</evidence>
<name>Q9AW35_GUITH</name>
<dbReference type="Gene3D" id="3.30.260.10">
    <property type="entry name" value="TCP-1-like chaperonin intermediate domain"/>
    <property type="match status" value="1"/>
</dbReference>
<comment type="similarity">
    <text evidence="1 5">Belongs to the TCP-1 chaperonin family.</text>
</comment>
<dbReference type="InterPro" id="IPR027409">
    <property type="entry name" value="GroEL-like_apical_dom_sf"/>
</dbReference>
<dbReference type="SUPFAM" id="SSF48592">
    <property type="entry name" value="GroEL equatorial domain-like"/>
    <property type="match status" value="1"/>
</dbReference>
<dbReference type="Gene3D" id="1.10.560.10">
    <property type="entry name" value="GroEL-like equatorial domain"/>
    <property type="match status" value="1"/>
</dbReference>
<dbReference type="InterPro" id="IPR027413">
    <property type="entry name" value="GROEL-like_equatorial_sf"/>
</dbReference>
<dbReference type="PRINTS" id="PR00304">
    <property type="entry name" value="TCOMPLEXTCP1"/>
</dbReference>
<evidence type="ECO:0000256" key="3">
    <source>
        <dbReference type="ARBA" id="ARBA00022840"/>
    </source>
</evidence>
<dbReference type="EMBL" id="AJ010592">
    <property type="protein sequence ID" value="CAC27036.1"/>
    <property type="molecule type" value="Genomic_DNA"/>
</dbReference>
<dbReference type="PROSITE" id="PS00750">
    <property type="entry name" value="TCP1_1"/>
    <property type="match status" value="1"/>
</dbReference>
<evidence type="ECO:0000313" key="7">
    <source>
        <dbReference type="Proteomes" id="UP000242167"/>
    </source>
</evidence>
<dbReference type="Proteomes" id="UP000242167">
    <property type="component" value="Nucleomorph 2"/>
</dbReference>
<dbReference type="InterPro" id="IPR002194">
    <property type="entry name" value="Chaperonin_TCP-1_CS"/>
</dbReference>
<dbReference type="GO" id="GO:0051082">
    <property type="term" value="F:unfolded protein binding"/>
    <property type="evidence" value="ECO:0007669"/>
    <property type="project" value="InterPro"/>
</dbReference>
<organism evidence="6 7">
    <name type="scientific">Guillardia theta</name>
    <name type="common">Cryptophyte</name>
    <name type="synonym">Cryptomonas phi</name>
    <dbReference type="NCBI Taxonomy" id="55529"/>
    <lineage>
        <taxon>Eukaryota</taxon>
        <taxon>Cryptophyceae</taxon>
        <taxon>Pyrenomonadales</taxon>
        <taxon>Geminigeraceae</taxon>
        <taxon>Guillardia</taxon>
    </lineage>
</organism>
<dbReference type="GO" id="GO:0140662">
    <property type="term" value="F:ATP-dependent protein folding chaperone"/>
    <property type="evidence" value="ECO:0007669"/>
    <property type="project" value="InterPro"/>
</dbReference>
<gene>
    <name evidence="6" type="primary">tcpZ</name>
</gene>
<dbReference type="GO" id="GO:0005524">
    <property type="term" value="F:ATP binding"/>
    <property type="evidence" value="ECO:0007669"/>
    <property type="project" value="UniProtKB-KW"/>
</dbReference>
<evidence type="ECO:0000256" key="5">
    <source>
        <dbReference type="RuleBase" id="RU004187"/>
    </source>
</evidence>
<dbReference type="PANTHER" id="PTHR11353">
    <property type="entry name" value="CHAPERONIN"/>
    <property type="match status" value="1"/>
</dbReference>
<keyword evidence="4 5" id="KW-0143">Chaperone</keyword>
<dbReference type="Gene3D" id="3.50.7.10">
    <property type="entry name" value="GroEL"/>
    <property type="match status" value="1"/>
</dbReference>
<reference evidence="6 7" key="1">
    <citation type="journal article" date="2001" name="Nature">
        <title>The highly reduced genome of an enslaved algal nucleus.</title>
        <authorList>
            <person name="Douglas S."/>
            <person name="Zauner S."/>
            <person name="Fraunholz M."/>
            <person name="Beaton M."/>
            <person name="Penny S."/>
            <person name="Deng L."/>
            <person name="Wu X."/>
            <person name="Reith M."/>
            <person name="Cavalier-Smith T."/>
            <person name="Maier U."/>
        </authorList>
    </citation>
    <scope>NUCLEOTIDE SEQUENCE [LARGE SCALE GENOMIC DNA]</scope>
</reference>
<dbReference type="Pfam" id="PF00118">
    <property type="entry name" value="Cpn60_TCP1"/>
    <property type="match status" value="1"/>
</dbReference>
<dbReference type="AlphaFoldDB" id="Q9AW35"/>
<dbReference type="SUPFAM" id="SSF52029">
    <property type="entry name" value="GroEL apical domain-like"/>
    <property type="match status" value="1"/>
</dbReference>
<dbReference type="RefSeq" id="XP_001713252.1">
    <property type="nucleotide sequence ID" value="XM_001713200.1"/>
</dbReference>
<dbReference type="PROSITE" id="PS00995">
    <property type="entry name" value="TCP1_3"/>
    <property type="match status" value="1"/>
</dbReference>
<proteinExistence type="inferred from homology"/>
<evidence type="ECO:0000256" key="2">
    <source>
        <dbReference type="ARBA" id="ARBA00022741"/>
    </source>
</evidence>
<dbReference type="GO" id="GO:0016887">
    <property type="term" value="F:ATP hydrolysis activity"/>
    <property type="evidence" value="ECO:0007669"/>
    <property type="project" value="InterPro"/>
</dbReference>
<protein>
    <submittedName>
        <fullName evidence="6">T-complex protein 1, zeta SU</fullName>
    </submittedName>
</protein>
<evidence type="ECO:0000313" key="6">
    <source>
        <dbReference type="EMBL" id="CAC27036.1"/>
    </source>
</evidence>
<sequence length="524" mass="59593">MISDNNQKNEHSEILEQKRTAKGICNYLASNSAKGLYDILKTSLGPFGKFKMLISKNGDLKITKEGLTLFSDMQIQNPFAILISKSIINQKNFLGDGTLSIITLLGEMFKSIESALQDNIHPEKILRGINMGYNYLKKNLSDYSSYLKIDRNNIFKCALSVIGTKFNSSFSEKLSKIVTDSFMTIYRNSQEIDLNLIEILQIDSPNESDCKWIKGVVLDHGIRNNTVPLITKNVFILLINFNLEYEKTENNSSFIYKSTKQYEKFAIFEQELLKKKINKIIQIKRIVCKNNNNSFMVINQKGIDSFSLDSLAKENIIAVRRAKKKNLERISLLCNCMPINSIDDIKLEYLGFAGLVYEQIIGEDRYTFIENVTNPFSGTILIKGKSSMIRNQVENVLKNSLKSIKSFIYDKKTLPGGGFIECQLYKKLVEFSKNSIEKNRIGVIILANGLLGVPKCLFENYIFKKNKKKNQILNDNEWITDIILSNKSPDILDGYSIKLNILEQAVAITNQILNIDEIIMGCGI</sequence>